<dbReference type="EMBL" id="CP108133">
    <property type="protein sequence ID" value="WTP52033.1"/>
    <property type="molecule type" value="Genomic_DNA"/>
</dbReference>
<dbReference type="Proteomes" id="UP001432166">
    <property type="component" value="Chromosome"/>
</dbReference>
<evidence type="ECO:0000313" key="1">
    <source>
        <dbReference type="EMBL" id="WTP52033.1"/>
    </source>
</evidence>
<keyword evidence="2" id="KW-1185">Reference proteome</keyword>
<evidence type="ECO:0000313" key="2">
    <source>
        <dbReference type="Proteomes" id="UP001432166"/>
    </source>
</evidence>
<sequence length="104" mass="11326">MRSHDEAPALKRTTDYAQKVLSPQRLLNAPLPELLAELDVTLDESSIVDPSFTGAAVVTQDRVILSMRPGQLDSERDAVARALLGHVLGVPLSPLPEPYRISEV</sequence>
<organism evidence="1 2">
    <name type="scientific">Streptomyces tauricus</name>
    <dbReference type="NCBI Taxonomy" id="68274"/>
    <lineage>
        <taxon>Bacteria</taxon>
        <taxon>Bacillati</taxon>
        <taxon>Actinomycetota</taxon>
        <taxon>Actinomycetes</taxon>
        <taxon>Kitasatosporales</taxon>
        <taxon>Streptomycetaceae</taxon>
        <taxon>Streptomyces</taxon>
        <taxon>Streptomyces aurantiacus group</taxon>
    </lineage>
</organism>
<proteinExistence type="predicted"/>
<name>A0ABZ1JQP4_9ACTN</name>
<protein>
    <submittedName>
        <fullName evidence="1">Uncharacterized protein</fullName>
    </submittedName>
</protein>
<reference evidence="1" key="1">
    <citation type="submission" date="2022-10" db="EMBL/GenBank/DDBJ databases">
        <title>The complete genomes of actinobacterial strains from the NBC collection.</title>
        <authorList>
            <person name="Joergensen T.S."/>
            <person name="Alvarez Arevalo M."/>
            <person name="Sterndorff E.B."/>
            <person name="Faurdal D."/>
            <person name="Vuksanovic O."/>
            <person name="Mourched A.-S."/>
            <person name="Charusanti P."/>
            <person name="Shaw S."/>
            <person name="Blin K."/>
            <person name="Weber T."/>
        </authorList>
    </citation>
    <scope>NUCLEOTIDE SEQUENCE</scope>
    <source>
        <strain evidence="1">NBC_00189</strain>
    </source>
</reference>
<accession>A0ABZ1JQP4</accession>
<dbReference type="RefSeq" id="WP_328938632.1">
    <property type="nucleotide sequence ID" value="NZ_CP108133.1"/>
</dbReference>
<gene>
    <name evidence="1" type="ORF">OG288_29250</name>
</gene>